<evidence type="ECO:0000313" key="7">
    <source>
        <dbReference type="EMBL" id="KAF8904145.1"/>
    </source>
</evidence>
<dbReference type="GO" id="GO:0005737">
    <property type="term" value="C:cytoplasm"/>
    <property type="evidence" value="ECO:0007669"/>
    <property type="project" value="UniProtKB-SubCell"/>
</dbReference>
<protein>
    <recommendedName>
        <fullName evidence="9">Cep57 centrosome microtubule-binding domain-containing protein</fullName>
    </recommendedName>
</protein>
<dbReference type="OrthoDB" id="76453at2759"/>
<evidence type="ECO:0000256" key="1">
    <source>
        <dbReference type="ARBA" id="ARBA00004496"/>
    </source>
</evidence>
<keyword evidence="8" id="KW-1185">Reference proteome</keyword>
<feature type="compositionally biased region" description="Basic and acidic residues" evidence="4">
    <location>
        <begin position="612"/>
        <end position="621"/>
    </location>
</feature>
<evidence type="ECO:0000259" key="6">
    <source>
        <dbReference type="Pfam" id="PF14197"/>
    </source>
</evidence>
<sequence length="992" mass="111363">MKRHSRGSAFDISIRGDELENNRIQLEHNLQNTELSFHLSSTTDDEDNDGHTPRRRRAHANHHHHHSQHSESVEYPRHISEPDLVDMPSFAHHRSRDHFGDEEHSQMHGWSYRTGDDEEGISPYGGHTASSVAHHASAVTITAGLGGGRTARRDVSLSGAEYDPDRPLHAIMAGVNSKHSMFDADPSKNQLPNNITYDPLVVDSTAELDRLLESGHIPPQAASRSMSVHPTPPTSSVSSDSESAQQNSRPKLADHLRHVSFSPKRPRSAQSGSSHVGSPPPRPSRNLDDRNTSINVPTPRPARRANIFPTYASSPAQPEVRLQPATPSSAGSKFTRMVRGINKELEATQEQLDTKRNAVQPTRPAPAPAPVERNPFHDAENQSTVVPEPRNTRLRRNGLRDSSNGKVHLPDVTGLTSAVESPARPGVGYYPYKGDDRPRDSEVRLLQTLSAVQGQLLDLEEENGISRRRIRELEMELEECKREVARERTRLFEREEQNARSFSYQSRFKGKAKAADAPPELDDERLHARYKEAVEEKKALEALINSLRSHLTRLTSELASHQELLAELRRLRDSDAEALKEKGAEIIQLKEEVQRLAGEVEVLRGVVEEGLKERRTSREIQVENSAADNGMSQDSEEEATEEEEEEDTQQTEEEEESSEEADQAPSQEDASRLNRADRTMRTDIATLGSSHLGGSTNRSPRFVDDDELDNIAAELEERRSNRSNGSIASVTRRSRSPSPIRRKNRATVEEVEDEDRQVQPRNTQPPAQARPVEQPQPSTSRPSAPTPGHAARQYGRARHEPEPEPETPFPQIRGEHLERLFFSAPEHNAKTCTVCYRRRYRADPASPSWSHPKRAGINVRQQVDNQEVPENEDEGYEGSDGPEPARSANKGKQREQVAFSEDPAHWRQAGRTQGLPPQTVVARVIRELEDDFTHYKSIYVELADQYKVMDAVSDVPRRNMLAQHLREVVDILEQKVGVGMMSFVLFVVLTDL</sequence>
<dbReference type="InterPro" id="IPR025925">
    <property type="entry name" value="PPC89_CLD"/>
</dbReference>
<feature type="coiled-coil region" evidence="3">
    <location>
        <begin position="530"/>
        <end position="606"/>
    </location>
</feature>
<keyword evidence="3" id="KW-0175">Coiled coil</keyword>
<feature type="domain" description="PPC89 centrosome localisation" evidence="6">
    <location>
        <begin position="540"/>
        <end position="615"/>
    </location>
</feature>
<comment type="subcellular location">
    <subcellularLocation>
        <location evidence="1">Cytoplasm</location>
    </subcellularLocation>
</comment>
<keyword evidence="2" id="KW-0963">Cytoplasm</keyword>
<dbReference type="EMBL" id="JADNYJ010000027">
    <property type="protein sequence ID" value="KAF8904145.1"/>
    <property type="molecule type" value="Genomic_DNA"/>
</dbReference>
<dbReference type="Pfam" id="PF06657">
    <property type="entry name" value="Cep57_MT_bd"/>
    <property type="match status" value="1"/>
</dbReference>
<evidence type="ECO:0008006" key="9">
    <source>
        <dbReference type="Google" id="ProtNLM"/>
    </source>
</evidence>
<organism evidence="7 8">
    <name type="scientific">Gymnopilus junonius</name>
    <name type="common">Spectacular rustgill mushroom</name>
    <name type="synonym">Gymnopilus spectabilis subsp. junonius</name>
    <dbReference type="NCBI Taxonomy" id="109634"/>
    <lineage>
        <taxon>Eukaryota</taxon>
        <taxon>Fungi</taxon>
        <taxon>Dikarya</taxon>
        <taxon>Basidiomycota</taxon>
        <taxon>Agaricomycotina</taxon>
        <taxon>Agaricomycetes</taxon>
        <taxon>Agaricomycetidae</taxon>
        <taxon>Agaricales</taxon>
        <taxon>Agaricineae</taxon>
        <taxon>Hymenogastraceae</taxon>
        <taxon>Gymnopilus</taxon>
    </lineage>
</organism>
<dbReference type="InterPro" id="IPR024957">
    <property type="entry name" value="Cep57_MT-bd_dom"/>
</dbReference>
<evidence type="ECO:0000256" key="3">
    <source>
        <dbReference type="SAM" id="Coils"/>
    </source>
</evidence>
<feature type="compositionally biased region" description="Polar residues" evidence="4">
    <location>
        <begin position="722"/>
        <end position="731"/>
    </location>
</feature>
<reference evidence="7" key="1">
    <citation type="submission" date="2020-11" db="EMBL/GenBank/DDBJ databases">
        <authorList>
            <consortium name="DOE Joint Genome Institute"/>
            <person name="Ahrendt S."/>
            <person name="Riley R."/>
            <person name="Andreopoulos W."/>
            <person name="LaButti K."/>
            <person name="Pangilinan J."/>
            <person name="Ruiz-duenas F.J."/>
            <person name="Barrasa J.M."/>
            <person name="Sanchez-Garcia M."/>
            <person name="Camarero S."/>
            <person name="Miyauchi S."/>
            <person name="Serrano A."/>
            <person name="Linde D."/>
            <person name="Babiker R."/>
            <person name="Drula E."/>
            <person name="Ayuso-Fernandez I."/>
            <person name="Pacheco R."/>
            <person name="Padilla G."/>
            <person name="Ferreira P."/>
            <person name="Barriuso J."/>
            <person name="Kellner H."/>
            <person name="Castanera R."/>
            <person name="Alfaro M."/>
            <person name="Ramirez L."/>
            <person name="Pisabarro A.G."/>
            <person name="Kuo A."/>
            <person name="Tritt A."/>
            <person name="Lipzen A."/>
            <person name="He G."/>
            <person name="Yan M."/>
            <person name="Ng V."/>
            <person name="Cullen D."/>
            <person name="Martin F."/>
            <person name="Rosso M.-N."/>
            <person name="Henrissat B."/>
            <person name="Hibbett D."/>
            <person name="Martinez A.T."/>
            <person name="Grigoriev I.V."/>
        </authorList>
    </citation>
    <scope>NUCLEOTIDE SEQUENCE</scope>
    <source>
        <strain evidence="7">AH 44721</strain>
    </source>
</reference>
<feature type="compositionally biased region" description="Basic residues" evidence="4">
    <location>
        <begin position="732"/>
        <end position="745"/>
    </location>
</feature>
<feature type="region of interest" description="Disordered" evidence="4">
    <location>
        <begin position="612"/>
        <end position="815"/>
    </location>
</feature>
<dbReference type="Proteomes" id="UP000724874">
    <property type="component" value="Unassembled WGS sequence"/>
</dbReference>
<feature type="domain" description="Cep57 centrosome microtubule-binding" evidence="5">
    <location>
        <begin position="915"/>
        <end position="975"/>
    </location>
</feature>
<evidence type="ECO:0000313" key="8">
    <source>
        <dbReference type="Proteomes" id="UP000724874"/>
    </source>
</evidence>
<feature type="compositionally biased region" description="Polar residues" evidence="4">
    <location>
        <begin position="622"/>
        <end position="631"/>
    </location>
</feature>
<evidence type="ECO:0000256" key="2">
    <source>
        <dbReference type="ARBA" id="ARBA00022490"/>
    </source>
</evidence>
<dbReference type="GO" id="GO:0008017">
    <property type="term" value="F:microtubule binding"/>
    <property type="evidence" value="ECO:0007669"/>
    <property type="project" value="InterPro"/>
</dbReference>
<feature type="region of interest" description="Disordered" evidence="4">
    <location>
        <begin position="219"/>
        <end position="335"/>
    </location>
</feature>
<feature type="compositionally biased region" description="Acidic residues" evidence="4">
    <location>
        <begin position="867"/>
        <end position="877"/>
    </location>
</feature>
<feature type="region of interest" description="Disordered" evidence="4">
    <location>
        <begin position="843"/>
        <end position="913"/>
    </location>
</feature>
<comment type="caution">
    <text evidence="7">The sequence shown here is derived from an EMBL/GenBank/DDBJ whole genome shotgun (WGS) entry which is preliminary data.</text>
</comment>
<feature type="compositionally biased region" description="Basic residues" evidence="4">
    <location>
        <begin position="53"/>
        <end position="67"/>
    </location>
</feature>
<feature type="region of interest" description="Disordered" evidence="4">
    <location>
        <begin position="94"/>
        <end position="114"/>
    </location>
</feature>
<feature type="compositionally biased region" description="Basic and acidic residues" evidence="4">
    <location>
        <begin position="97"/>
        <end position="106"/>
    </location>
</feature>
<feature type="compositionally biased region" description="Acidic residues" evidence="4">
    <location>
        <begin position="634"/>
        <end position="662"/>
    </location>
</feature>
<name>A0A9P5TNY6_GYMJU</name>
<evidence type="ECO:0000259" key="5">
    <source>
        <dbReference type="Pfam" id="PF06657"/>
    </source>
</evidence>
<feature type="compositionally biased region" description="Basic and acidic residues" evidence="4">
    <location>
        <begin position="669"/>
        <end position="681"/>
    </location>
</feature>
<feature type="coiled-coil region" evidence="3">
    <location>
        <begin position="456"/>
        <end position="497"/>
    </location>
</feature>
<feature type="region of interest" description="Disordered" evidence="4">
    <location>
        <begin position="40"/>
        <end position="75"/>
    </location>
</feature>
<evidence type="ECO:0000256" key="4">
    <source>
        <dbReference type="SAM" id="MobiDB-lite"/>
    </source>
</evidence>
<dbReference type="Pfam" id="PF14197">
    <property type="entry name" value="Cep57_CLD_2"/>
    <property type="match status" value="1"/>
</dbReference>
<feature type="region of interest" description="Disordered" evidence="4">
    <location>
        <begin position="352"/>
        <end position="385"/>
    </location>
</feature>
<accession>A0A9P5TNY6</accession>
<proteinExistence type="predicted"/>
<feature type="compositionally biased region" description="Low complexity" evidence="4">
    <location>
        <begin position="225"/>
        <end position="243"/>
    </location>
</feature>
<gene>
    <name evidence="7" type="ORF">CPB84DRAFT_1773556</name>
</gene>
<dbReference type="AlphaFoldDB" id="A0A9P5TNY6"/>
<feature type="compositionally biased region" description="Polar residues" evidence="4">
    <location>
        <begin position="687"/>
        <end position="699"/>
    </location>
</feature>